<dbReference type="PANTHER" id="PTHR34512:SF30">
    <property type="entry name" value="OUTER MEMBRANE PROTEIN ASSEMBLY FACTOR BAMB"/>
    <property type="match status" value="1"/>
</dbReference>
<dbReference type="InterPro" id="IPR015943">
    <property type="entry name" value="WD40/YVTN_repeat-like_dom_sf"/>
</dbReference>
<dbReference type="AlphaFoldDB" id="A0A6J4SX93"/>
<feature type="signal peptide" evidence="1">
    <location>
        <begin position="1"/>
        <end position="21"/>
    </location>
</feature>
<evidence type="ECO:0000256" key="1">
    <source>
        <dbReference type="SAM" id="SignalP"/>
    </source>
</evidence>
<dbReference type="InterPro" id="IPR002372">
    <property type="entry name" value="PQQ_rpt_dom"/>
</dbReference>
<keyword evidence="1" id="KW-0732">Signal</keyword>
<accession>A0A6J4SX93</accession>
<dbReference type="Pfam" id="PF13360">
    <property type="entry name" value="PQQ_2"/>
    <property type="match status" value="2"/>
</dbReference>
<reference evidence="3" key="1">
    <citation type="submission" date="2020-02" db="EMBL/GenBank/DDBJ databases">
        <authorList>
            <person name="Meier V. D."/>
        </authorList>
    </citation>
    <scope>NUCLEOTIDE SEQUENCE</scope>
    <source>
        <strain evidence="3">AVDCRST_MAG39</strain>
    </source>
</reference>
<name>A0A6J4SX93_9SPHN</name>
<dbReference type="InterPro" id="IPR011047">
    <property type="entry name" value="Quinoprotein_ADH-like_sf"/>
</dbReference>
<proteinExistence type="predicted"/>
<evidence type="ECO:0000313" key="3">
    <source>
        <dbReference type="EMBL" id="CAA9507839.1"/>
    </source>
</evidence>
<dbReference type="Gene3D" id="2.130.10.10">
    <property type="entry name" value="YVTN repeat-like/Quinoprotein amine dehydrogenase"/>
    <property type="match status" value="1"/>
</dbReference>
<organism evidence="3">
    <name type="scientific">uncultured Sphingomonadaceae bacterium</name>
    <dbReference type="NCBI Taxonomy" id="169976"/>
    <lineage>
        <taxon>Bacteria</taxon>
        <taxon>Pseudomonadati</taxon>
        <taxon>Pseudomonadota</taxon>
        <taxon>Alphaproteobacteria</taxon>
        <taxon>Sphingomonadales</taxon>
        <taxon>Sphingomonadaceae</taxon>
        <taxon>environmental samples</taxon>
    </lineage>
</organism>
<protein>
    <submittedName>
        <fullName evidence="3">Outer membrane beta-barrel assembly protein BamB</fullName>
    </submittedName>
</protein>
<dbReference type="InterPro" id="IPR018391">
    <property type="entry name" value="PQQ_b-propeller_rpt"/>
</dbReference>
<dbReference type="EMBL" id="CADCVW010000073">
    <property type="protein sequence ID" value="CAA9507839.1"/>
    <property type="molecule type" value="Genomic_DNA"/>
</dbReference>
<dbReference type="SMART" id="SM00564">
    <property type="entry name" value="PQQ"/>
    <property type="match status" value="6"/>
</dbReference>
<feature type="domain" description="Pyrrolo-quinoline quinone repeat" evidence="2">
    <location>
        <begin position="379"/>
        <end position="439"/>
    </location>
</feature>
<sequence>MKKFIALALAATVLGGCGVFGGGKTKPATPTVGQRVPVLAAESEIAVDPETQGVAVQVPAPVANTEWSQPGGNASHAPGHVALGGALAVAWTADIGAGSVARARLGSGPVVGGGRLYTIDTTATIRAFDAASGAAAWSARLANAATDVNALFGGGVSFENGTLYATNGIGQVAALDAATGRARWTQRPGGPLRGAPTVSDGNLYVVSQDNQLFALDPATGETRWSQPATLEVAGVFGAAAPAAAQGTVVAGFSSGELNAYRYENGRPLWQDVLSRTNVSTAVAALSDIDAEPVIENGRVYAVGQGGRMVALELVTGQRLWEQNIAGISTPWVAGDWLFVVTADARLVAMAKNTGRIRWITQLRGFRDQKDRKGPVQWVGPVLAGGRLILASSLGDLVAASPSTGAVQTITNLRAPVEFAPVVANNTMYVLDSRGRLTAFR</sequence>
<feature type="domain" description="Pyrrolo-quinoline quinone repeat" evidence="2">
    <location>
        <begin position="123"/>
        <end position="360"/>
    </location>
</feature>
<gene>
    <name evidence="3" type="ORF">AVDCRST_MAG39-1809</name>
</gene>
<feature type="chain" id="PRO_5027098396" evidence="1">
    <location>
        <begin position="22"/>
        <end position="440"/>
    </location>
</feature>
<dbReference type="PANTHER" id="PTHR34512">
    <property type="entry name" value="CELL SURFACE PROTEIN"/>
    <property type="match status" value="1"/>
</dbReference>
<dbReference type="PROSITE" id="PS51257">
    <property type="entry name" value="PROKAR_LIPOPROTEIN"/>
    <property type="match status" value="1"/>
</dbReference>
<evidence type="ECO:0000259" key="2">
    <source>
        <dbReference type="Pfam" id="PF13360"/>
    </source>
</evidence>
<dbReference type="SUPFAM" id="SSF50998">
    <property type="entry name" value="Quinoprotein alcohol dehydrogenase-like"/>
    <property type="match status" value="1"/>
</dbReference>